<dbReference type="AlphaFoldDB" id="A0A1H4MQT3"/>
<organism evidence="2 3">
    <name type="scientific">Pseudomonas saponiphila</name>
    <dbReference type="NCBI Taxonomy" id="556534"/>
    <lineage>
        <taxon>Bacteria</taxon>
        <taxon>Pseudomonadati</taxon>
        <taxon>Pseudomonadota</taxon>
        <taxon>Gammaproteobacteria</taxon>
        <taxon>Pseudomonadales</taxon>
        <taxon>Pseudomonadaceae</taxon>
        <taxon>Pseudomonas</taxon>
    </lineage>
</organism>
<dbReference type="InterPro" id="IPR004360">
    <property type="entry name" value="Glyas_Fos-R_dOase_dom"/>
</dbReference>
<dbReference type="SUPFAM" id="SSF54593">
    <property type="entry name" value="Glyoxalase/Bleomycin resistance protein/Dihydroxybiphenyl dioxygenase"/>
    <property type="match status" value="1"/>
</dbReference>
<dbReference type="RefSeq" id="WP_016967070.1">
    <property type="nucleotide sequence ID" value="NZ_FNTJ01000001.1"/>
</dbReference>
<reference evidence="3" key="1">
    <citation type="submission" date="2016-10" db="EMBL/GenBank/DDBJ databases">
        <authorList>
            <person name="Varghese N."/>
            <person name="Submissions S."/>
        </authorList>
    </citation>
    <scope>NUCLEOTIDE SEQUENCE [LARGE SCALE GENOMIC DNA]</scope>
    <source>
        <strain evidence="3">DSM 9751</strain>
    </source>
</reference>
<protein>
    <recommendedName>
        <fullName evidence="1">VOC domain-containing protein</fullName>
    </recommendedName>
</protein>
<proteinExistence type="predicted"/>
<evidence type="ECO:0000259" key="1">
    <source>
        <dbReference type="PROSITE" id="PS51819"/>
    </source>
</evidence>
<gene>
    <name evidence="2" type="ORF">SAMN05216178_2509</name>
</gene>
<evidence type="ECO:0000313" key="2">
    <source>
        <dbReference type="EMBL" id="SEB85411.1"/>
    </source>
</evidence>
<dbReference type="Proteomes" id="UP000198982">
    <property type="component" value="Unassembled WGS sequence"/>
</dbReference>
<accession>A0A1H4MQT3</accession>
<name>A0A1H4MQT3_9PSED</name>
<dbReference type="InterPro" id="IPR029068">
    <property type="entry name" value="Glyas_Bleomycin-R_OHBP_Dase"/>
</dbReference>
<feature type="domain" description="VOC" evidence="1">
    <location>
        <begin position="9"/>
        <end position="123"/>
    </location>
</feature>
<dbReference type="Gene3D" id="3.10.180.10">
    <property type="entry name" value="2,3-Dihydroxybiphenyl 1,2-Dioxygenase, domain 1"/>
    <property type="match status" value="1"/>
</dbReference>
<sequence>MPALLSGSTLCFATLAVPDLAAAEAFYVEVLGFRVSRRFAPTRWISLDVDEQGGAGFGLIEDPERPWPSAAVMHDLLVSGLDALIARLPAAARIIEPPVATLWGSYKAVIEDPFGHRLGLVQREPRDPGPQQND</sequence>
<dbReference type="CDD" id="cd06587">
    <property type="entry name" value="VOC"/>
    <property type="match status" value="1"/>
</dbReference>
<keyword evidence="3" id="KW-1185">Reference proteome</keyword>
<dbReference type="EMBL" id="FNTJ01000001">
    <property type="protein sequence ID" value="SEB85411.1"/>
    <property type="molecule type" value="Genomic_DNA"/>
</dbReference>
<dbReference type="InterPro" id="IPR037523">
    <property type="entry name" value="VOC_core"/>
</dbReference>
<dbReference type="PROSITE" id="PS51819">
    <property type="entry name" value="VOC"/>
    <property type="match status" value="1"/>
</dbReference>
<dbReference type="Pfam" id="PF00903">
    <property type="entry name" value="Glyoxalase"/>
    <property type="match status" value="1"/>
</dbReference>
<evidence type="ECO:0000313" key="3">
    <source>
        <dbReference type="Proteomes" id="UP000198982"/>
    </source>
</evidence>